<proteinExistence type="predicted"/>
<reference evidence="1 2" key="1">
    <citation type="journal article" date="2014" name="Agronomy (Basel)">
        <title>A Draft Genome Sequence for Ensete ventricosum, the Drought-Tolerant Tree Against Hunger.</title>
        <authorList>
            <person name="Harrison J."/>
            <person name="Moore K.A."/>
            <person name="Paszkiewicz K."/>
            <person name="Jones T."/>
            <person name="Grant M."/>
            <person name="Ambacheew D."/>
            <person name="Muzemil S."/>
            <person name="Studholme D.J."/>
        </authorList>
    </citation>
    <scope>NUCLEOTIDE SEQUENCE [LARGE SCALE GENOMIC DNA]</scope>
</reference>
<dbReference type="AlphaFoldDB" id="A0A427B261"/>
<comment type="caution">
    <text evidence="1">The sequence shown here is derived from an EMBL/GenBank/DDBJ whole genome shotgun (WGS) entry which is preliminary data.</text>
</comment>
<evidence type="ECO:0000313" key="2">
    <source>
        <dbReference type="Proteomes" id="UP000287651"/>
    </source>
</evidence>
<evidence type="ECO:0000313" key="1">
    <source>
        <dbReference type="EMBL" id="RRT82550.1"/>
    </source>
</evidence>
<organism evidence="1 2">
    <name type="scientific">Ensete ventricosum</name>
    <name type="common">Abyssinian banana</name>
    <name type="synonym">Musa ensete</name>
    <dbReference type="NCBI Taxonomy" id="4639"/>
    <lineage>
        <taxon>Eukaryota</taxon>
        <taxon>Viridiplantae</taxon>
        <taxon>Streptophyta</taxon>
        <taxon>Embryophyta</taxon>
        <taxon>Tracheophyta</taxon>
        <taxon>Spermatophyta</taxon>
        <taxon>Magnoliopsida</taxon>
        <taxon>Liliopsida</taxon>
        <taxon>Zingiberales</taxon>
        <taxon>Musaceae</taxon>
        <taxon>Ensete</taxon>
    </lineage>
</organism>
<dbReference type="Proteomes" id="UP000287651">
    <property type="component" value="Unassembled WGS sequence"/>
</dbReference>
<protein>
    <submittedName>
        <fullName evidence="1">Uncharacterized protein</fullName>
    </submittedName>
</protein>
<name>A0A427B261_ENSVE</name>
<sequence length="237" mass="26508">MGAVGRAVEEKALTTVGKNTLRRRRWLGVVAARVRVRVRRGENIDGDRQIEGASARPWKVVPPKHPHDIIALWAVEGRRGGRSGWHRRRWVRCAARGASWKRGGRNLPQPFDPLTMGVGYRYASSVLLSPEDSNGILGLGDTEAQDFHGEAARRDLWRFPDTRSGIYAPISEDCVALLVERESQHLPQGDYVKSLLRGQLDLAIRSDAIEWIQKVGLSCSLLTSFDFSAEDVSSFLR</sequence>
<gene>
    <name evidence="1" type="ORF">B296_00012967</name>
</gene>
<accession>A0A427B261</accession>
<dbReference type="EMBL" id="AMZH03000671">
    <property type="protein sequence ID" value="RRT82550.1"/>
    <property type="molecule type" value="Genomic_DNA"/>
</dbReference>